<proteinExistence type="predicted"/>
<reference evidence="1" key="1">
    <citation type="submission" date="2025-08" db="UniProtKB">
        <authorList>
            <consortium name="Ensembl"/>
        </authorList>
    </citation>
    <scope>IDENTIFICATION</scope>
</reference>
<evidence type="ECO:0000313" key="1">
    <source>
        <dbReference type="Ensembl" id="ENSXCOP00000023584.1"/>
    </source>
</evidence>
<evidence type="ECO:0000313" key="2">
    <source>
        <dbReference type="Proteomes" id="UP000261380"/>
    </source>
</evidence>
<reference evidence="1" key="2">
    <citation type="submission" date="2025-09" db="UniProtKB">
        <authorList>
            <consortium name="Ensembl"/>
        </authorList>
    </citation>
    <scope>IDENTIFICATION</scope>
</reference>
<accession>A0A3B5MVK9</accession>
<dbReference type="GeneTree" id="ENSGT00940000180489"/>
<protein>
    <submittedName>
        <fullName evidence="1">Uncharacterized protein</fullName>
    </submittedName>
</protein>
<dbReference type="STRING" id="32473.ENSXCOP00000023584"/>
<name>A0A3B5MVK9_9TELE</name>
<dbReference type="AlphaFoldDB" id="A0A3B5MVK9"/>
<keyword evidence="2" id="KW-1185">Reference proteome</keyword>
<dbReference type="Proteomes" id="UP000261380">
    <property type="component" value="Unplaced"/>
</dbReference>
<organism evidence="1 2">
    <name type="scientific">Xiphophorus couchianus</name>
    <name type="common">Monterrey platyfish</name>
    <dbReference type="NCBI Taxonomy" id="32473"/>
    <lineage>
        <taxon>Eukaryota</taxon>
        <taxon>Metazoa</taxon>
        <taxon>Chordata</taxon>
        <taxon>Craniata</taxon>
        <taxon>Vertebrata</taxon>
        <taxon>Euteleostomi</taxon>
        <taxon>Actinopterygii</taxon>
        <taxon>Neopterygii</taxon>
        <taxon>Teleostei</taxon>
        <taxon>Neoteleostei</taxon>
        <taxon>Acanthomorphata</taxon>
        <taxon>Ovalentaria</taxon>
        <taxon>Atherinomorphae</taxon>
        <taxon>Cyprinodontiformes</taxon>
        <taxon>Poeciliidae</taxon>
        <taxon>Poeciliinae</taxon>
        <taxon>Xiphophorus</taxon>
    </lineage>
</organism>
<sequence>VPTCSTVITSSKIPRTSSPITVPWLSSPVPKCPIGRSSSPVTIPFLSSPVPKTASPLTLPNKSTSLVLPKSFGAEAIPRNSSPVTLPRLSSPVTVPKMDSWVPNGSPQLCRKTFTTSGTSSPRASPVSLATVPMNTLYSPENTGDVLDLTVCLCWHLVWLTLLTVNICVFPDQWFPAGQCSGQTNCDPNQGNLSVFKINHLFKH</sequence>
<dbReference type="Ensembl" id="ENSXCOT00000023865.1">
    <property type="protein sequence ID" value="ENSXCOP00000023584.1"/>
    <property type="gene ID" value="ENSXCOG00000017620.1"/>
</dbReference>